<name>A0AAD4L8S7_9AGAM</name>
<evidence type="ECO:0000313" key="2">
    <source>
        <dbReference type="Proteomes" id="UP001201163"/>
    </source>
</evidence>
<evidence type="ECO:0000313" key="1">
    <source>
        <dbReference type="EMBL" id="KAH8981810.1"/>
    </source>
</evidence>
<gene>
    <name evidence="1" type="ORF">EDB92DRAFT_1820112</name>
</gene>
<keyword evidence="2" id="KW-1185">Reference proteome</keyword>
<comment type="caution">
    <text evidence="1">The sequence shown here is derived from an EMBL/GenBank/DDBJ whole genome shotgun (WGS) entry which is preliminary data.</text>
</comment>
<dbReference type="Proteomes" id="UP001201163">
    <property type="component" value="Unassembled WGS sequence"/>
</dbReference>
<reference evidence="1" key="1">
    <citation type="submission" date="2022-01" db="EMBL/GenBank/DDBJ databases">
        <title>Comparative genomics reveals a dynamic genome evolution in the ectomycorrhizal milk-cap (Lactarius) mushrooms.</title>
        <authorList>
            <consortium name="DOE Joint Genome Institute"/>
            <person name="Lebreton A."/>
            <person name="Tang N."/>
            <person name="Kuo A."/>
            <person name="LaButti K."/>
            <person name="Drula E."/>
            <person name="Barry K."/>
            <person name="Clum A."/>
            <person name="Lipzen A."/>
            <person name="Mousain D."/>
            <person name="Ng V."/>
            <person name="Wang R."/>
            <person name="Wang X."/>
            <person name="Dai Y."/>
            <person name="Henrissat B."/>
            <person name="Grigoriev I.V."/>
            <person name="Guerin-Laguette A."/>
            <person name="Yu F."/>
            <person name="Martin F.M."/>
        </authorList>
    </citation>
    <scope>NUCLEOTIDE SEQUENCE</scope>
    <source>
        <strain evidence="1">QP</strain>
    </source>
</reference>
<accession>A0AAD4L8S7</accession>
<organism evidence="1 2">
    <name type="scientific">Lactarius akahatsu</name>
    <dbReference type="NCBI Taxonomy" id="416441"/>
    <lineage>
        <taxon>Eukaryota</taxon>
        <taxon>Fungi</taxon>
        <taxon>Dikarya</taxon>
        <taxon>Basidiomycota</taxon>
        <taxon>Agaricomycotina</taxon>
        <taxon>Agaricomycetes</taxon>
        <taxon>Russulales</taxon>
        <taxon>Russulaceae</taxon>
        <taxon>Lactarius</taxon>
    </lineage>
</organism>
<proteinExistence type="predicted"/>
<sequence length="132" mass="15159">MRERNELMHEGISFVGLGLHDILTLAYWRNVLRGTDTEFPEYDYLTPLGEEWYTSLYGHRRRFDASTQTDDADADTTLMEIDTPDSKSRSYAQVVWTILRLPITQTKDADMTLAGNDPLASDPSYALRLRLP</sequence>
<dbReference type="EMBL" id="JAKELL010000110">
    <property type="protein sequence ID" value="KAH8981810.1"/>
    <property type="molecule type" value="Genomic_DNA"/>
</dbReference>
<dbReference type="AlphaFoldDB" id="A0AAD4L8S7"/>
<protein>
    <submittedName>
        <fullName evidence="1">Uncharacterized protein</fullName>
    </submittedName>
</protein>